<dbReference type="Proteomes" id="UP000030676">
    <property type="component" value="Unassembled WGS sequence"/>
</dbReference>
<protein>
    <submittedName>
        <fullName evidence="2">Uncharacterized protein</fullName>
    </submittedName>
</protein>
<name>X0GWN6_FUSOX</name>
<dbReference type="EMBL" id="KK034205">
    <property type="protein sequence ID" value="EXL64290.1"/>
    <property type="molecule type" value="Genomic_DNA"/>
</dbReference>
<feature type="non-terminal residue" evidence="2">
    <location>
        <position position="51"/>
    </location>
</feature>
<feature type="region of interest" description="Disordered" evidence="1">
    <location>
        <begin position="1"/>
        <end position="23"/>
    </location>
</feature>
<gene>
    <name evidence="2" type="ORF">FOPG_19443</name>
</gene>
<dbReference type="AlphaFoldDB" id="X0GWN6"/>
<accession>X0GWN6</accession>
<dbReference type="HOGENOM" id="CLU_3111918_0_0_1"/>
<sequence>MRKAALKIAASQSDSHFRADDKPKLSENEVIQRLDQLFVPEGKAPDHYYNL</sequence>
<organism evidence="2">
    <name type="scientific">Fusarium oxysporum f. sp. conglutinans race 2 54008</name>
    <dbReference type="NCBI Taxonomy" id="1089457"/>
    <lineage>
        <taxon>Eukaryota</taxon>
        <taxon>Fungi</taxon>
        <taxon>Dikarya</taxon>
        <taxon>Ascomycota</taxon>
        <taxon>Pezizomycotina</taxon>
        <taxon>Sordariomycetes</taxon>
        <taxon>Hypocreomycetidae</taxon>
        <taxon>Hypocreales</taxon>
        <taxon>Nectriaceae</taxon>
        <taxon>Fusarium</taxon>
        <taxon>Fusarium oxysporum species complex</taxon>
    </lineage>
</organism>
<reference evidence="2" key="1">
    <citation type="submission" date="2011-11" db="EMBL/GenBank/DDBJ databases">
        <title>The Genome Sequence of Fusarium oxysporum PHW808.</title>
        <authorList>
            <consortium name="The Broad Institute Genome Sequencing Platform"/>
            <person name="Ma L.-J."/>
            <person name="Gale L.R."/>
            <person name="Schwartz D.C."/>
            <person name="Zhou S."/>
            <person name="Corby-Kistler H."/>
            <person name="Young S.K."/>
            <person name="Zeng Q."/>
            <person name="Gargeya S."/>
            <person name="Fitzgerald M."/>
            <person name="Haas B."/>
            <person name="Abouelleil A."/>
            <person name="Alvarado L."/>
            <person name="Arachchi H.M."/>
            <person name="Berlin A."/>
            <person name="Brown A."/>
            <person name="Chapman S.B."/>
            <person name="Chen Z."/>
            <person name="Dunbar C."/>
            <person name="Freedman E."/>
            <person name="Gearin G."/>
            <person name="Goldberg J."/>
            <person name="Griggs A."/>
            <person name="Gujja S."/>
            <person name="Heiman D."/>
            <person name="Howarth C."/>
            <person name="Larson L."/>
            <person name="Lui A."/>
            <person name="MacDonald P.J.P."/>
            <person name="Montmayeur A."/>
            <person name="Murphy C."/>
            <person name="Neiman D."/>
            <person name="Pearson M."/>
            <person name="Priest M."/>
            <person name="Roberts A."/>
            <person name="Saif S."/>
            <person name="Shea T."/>
            <person name="Shenoy N."/>
            <person name="Sisk P."/>
            <person name="Stolte C."/>
            <person name="Sykes S."/>
            <person name="Wortman J."/>
            <person name="Nusbaum C."/>
            <person name="Birren B."/>
        </authorList>
    </citation>
    <scope>NUCLEOTIDE SEQUENCE [LARGE SCALE GENOMIC DNA]</scope>
    <source>
        <strain evidence="2">54008</strain>
    </source>
</reference>
<evidence type="ECO:0000256" key="1">
    <source>
        <dbReference type="SAM" id="MobiDB-lite"/>
    </source>
</evidence>
<reference evidence="2" key="2">
    <citation type="submission" date="2014-03" db="EMBL/GenBank/DDBJ databases">
        <title>The Genome Annotation of Fusarium oxysporum PHW808.</title>
        <authorList>
            <consortium name="The Broad Institute Genomics Platform"/>
            <person name="Ma L.-J."/>
            <person name="Corby-Kistler H."/>
            <person name="Broz K."/>
            <person name="Gale L.R."/>
            <person name="Jonkers W."/>
            <person name="O'Donnell K."/>
            <person name="Ploetz R."/>
            <person name="Steinberg C."/>
            <person name="Schwartz D.C."/>
            <person name="VanEtten H."/>
            <person name="Zhou S."/>
            <person name="Young S.K."/>
            <person name="Zeng Q."/>
            <person name="Gargeya S."/>
            <person name="Fitzgerald M."/>
            <person name="Abouelleil A."/>
            <person name="Alvarado L."/>
            <person name="Chapman S.B."/>
            <person name="Gainer-Dewar J."/>
            <person name="Goldberg J."/>
            <person name="Griggs A."/>
            <person name="Gujja S."/>
            <person name="Hansen M."/>
            <person name="Howarth C."/>
            <person name="Imamovic A."/>
            <person name="Ireland A."/>
            <person name="Larimer J."/>
            <person name="McCowan C."/>
            <person name="Murphy C."/>
            <person name="Pearson M."/>
            <person name="Poon T.W."/>
            <person name="Priest M."/>
            <person name="Roberts A."/>
            <person name="Saif S."/>
            <person name="Shea T."/>
            <person name="Sykes S."/>
            <person name="Wortman J."/>
            <person name="Nusbaum C."/>
            <person name="Birren B."/>
        </authorList>
    </citation>
    <scope>NUCLEOTIDE SEQUENCE</scope>
    <source>
        <strain evidence="2">54008</strain>
    </source>
</reference>
<evidence type="ECO:0000313" key="2">
    <source>
        <dbReference type="EMBL" id="EXL64290.1"/>
    </source>
</evidence>
<proteinExistence type="predicted"/>